<dbReference type="Pfam" id="PF03050">
    <property type="entry name" value="DDE_Tnp_IS66"/>
    <property type="match status" value="1"/>
</dbReference>
<organism evidence="2 3">
    <name type="scientific">Parashewanella spongiae</name>
    <dbReference type="NCBI Taxonomy" id="342950"/>
    <lineage>
        <taxon>Bacteria</taxon>
        <taxon>Pseudomonadati</taxon>
        <taxon>Pseudomonadota</taxon>
        <taxon>Gammaproteobacteria</taxon>
        <taxon>Alteromonadales</taxon>
        <taxon>Shewanellaceae</taxon>
        <taxon>Parashewanella</taxon>
    </lineage>
</organism>
<reference evidence="2 3" key="1">
    <citation type="submission" date="2018-09" db="EMBL/GenBank/DDBJ databases">
        <title>Phylogeny of the Shewanellaceae, and recommendation for two new genera, Pseudoshewanella and Parashewanella.</title>
        <authorList>
            <person name="Wang G."/>
        </authorList>
    </citation>
    <scope>NUCLEOTIDE SEQUENCE [LARGE SCALE GENOMIC DNA]</scope>
    <source>
        <strain evidence="2 3">KCTC 22492</strain>
    </source>
</reference>
<evidence type="ECO:0000313" key="2">
    <source>
        <dbReference type="EMBL" id="RJY11529.1"/>
    </source>
</evidence>
<dbReference type="InterPro" id="IPR004291">
    <property type="entry name" value="Transposase_IS66_central"/>
</dbReference>
<gene>
    <name evidence="2" type="ORF">D5R81_12965</name>
</gene>
<dbReference type="PANTHER" id="PTHR33678">
    <property type="entry name" value="BLL1576 PROTEIN"/>
    <property type="match status" value="1"/>
</dbReference>
<dbReference type="AlphaFoldDB" id="A0A3A6U295"/>
<protein>
    <recommendedName>
        <fullName evidence="1">Transposase IS66 central domain-containing protein</fullName>
    </recommendedName>
</protein>
<evidence type="ECO:0000259" key="1">
    <source>
        <dbReference type="Pfam" id="PF03050"/>
    </source>
</evidence>
<proteinExistence type="predicted"/>
<keyword evidence="3" id="KW-1185">Reference proteome</keyword>
<comment type="caution">
    <text evidence="2">The sequence shown here is derived from an EMBL/GenBank/DDBJ whole genome shotgun (WGS) entry which is preliminary data.</text>
</comment>
<feature type="domain" description="Transposase IS66 central" evidence="1">
    <location>
        <begin position="138"/>
        <end position="275"/>
    </location>
</feature>
<dbReference type="EMBL" id="QYYH01000081">
    <property type="protein sequence ID" value="RJY11529.1"/>
    <property type="molecule type" value="Genomic_DNA"/>
</dbReference>
<dbReference type="InterPro" id="IPR052344">
    <property type="entry name" value="Transposase-related"/>
</dbReference>
<accession>A0A3A6U295</accession>
<sequence length="327" mass="37741">KDDLLNKGLSSTGYITTDDTGGRHLGNNGYVTHIGNEFFAWFQSSDSKSRINFLSILCGQQQGYKLNATAFEYMKEYKLPEVQRKQLANHPCQFFETKEKWDAHLNQLNITRRHHMRAATEGALLAQAIEIHSIESLVVVSDGAGQFNVLIHALCWVHAERLVYKLVPLNEAHREGIKKVRGEIWDLYRDLKRYKAQPQPSKKTELEKEFERIFTQKTSYQLLNQQLKRLHKHKSSLLRVLDRPEIPLHTNGSENDLREHVKRRKISGGTRSDLGRQCRDTFSSLKKTCRKLKISFWQYLQDRLSMSNSISSLGELVLEKASAAKGY</sequence>
<dbReference type="RefSeq" id="WP_165905511.1">
    <property type="nucleotide sequence ID" value="NZ_ML064667.1"/>
</dbReference>
<dbReference type="PANTHER" id="PTHR33678:SF2">
    <property type="match status" value="1"/>
</dbReference>
<evidence type="ECO:0000313" key="3">
    <source>
        <dbReference type="Proteomes" id="UP000273022"/>
    </source>
</evidence>
<name>A0A3A6U295_9GAMM</name>
<dbReference type="Proteomes" id="UP000273022">
    <property type="component" value="Unassembled WGS sequence"/>
</dbReference>
<feature type="non-terminal residue" evidence="2">
    <location>
        <position position="1"/>
    </location>
</feature>